<dbReference type="RefSeq" id="WP_188995126.1">
    <property type="nucleotide sequence ID" value="NZ_BMHP01000003.1"/>
</dbReference>
<dbReference type="Pfam" id="PF13416">
    <property type="entry name" value="SBP_bac_8"/>
    <property type="match status" value="1"/>
</dbReference>
<dbReference type="AlphaFoldDB" id="A0A916Z922"/>
<evidence type="ECO:0000256" key="5">
    <source>
        <dbReference type="SAM" id="SignalP"/>
    </source>
</evidence>
<evidence type="ECO:0000256" key="1">
    <source>
        <dbReference type="ARBA" id="ARBA00008520"/>
    </source>
</evidence>
<comment type="caution">
    <text evidence="6">The sequence shown here is derived from an EMBL/GenBank/DDBJ whole genome shotgun (WGS) entry which is preliminary data.</text>
</comment>
<name>A0A916Z922_9BACL</name>
<dbReference type="InterPro" id="IPR006059">
    <property type="entry name" value="SBP"/>
</dbReference>
<dbReference type="GO" id="GO:0042956">
    <property type="term" value="P:maltodextrin transmembrane transport"/>
    <property type="evidence" value="ECO:0007669"/>
    <property type="project" value="TreeGrafter"/>
</dbReference>
<dbReference type="Gene3D" id="3.40.190.10">
    <property type="entry name" value="Periplasmic binding protein-like II"/>
    <property type="match status" value="1"/>
</dbReference>
<keyword evidence="3 5" id="KW-0732">Signal</keyword>
<reference evidence="6" key="2">
    <citation type="submission" date="2020-09" db="EMBL/GenBank/DDBJ databases">
        <authorList>
            <person name="Sun Q."/>
            <person name="Zhou Y."/>
        </authorList>
    </citation>
    <scope>NUCLEOTIDE SEQUENCE</scope>
    <source>
        <strain evidence="6">CGMCC 1.15178</strain>
    </source>
</reference>
<dbReference type="Proteomes" id="UP000612456">
    <property type="component" value="Unassembled WGS sequence"/>
</dbReference>
<dbReference type="GO" id="GO:0055052">
    <property type="term" value="C:ATP-binding cassette (ABC) transporter complex, substrate-binding subunit-containing"/>
    <property type="evidence" value="ECO:0007669"/>
    <property type="project" value="TreeGrafter"/>
</dbReference>
<dbReference type="EMBL" id="BMHP01000003">
    <property type="protein sequence ID" value="GGD81933.1"/>
    <property type="molecule type" value="Genomic_DNA"/>
</dbReference>
<feature type="signal peptide" evidence="5">
    <location>
        <begin position="1"/>
        <end position="27"/>
    </location>
</feature>
<dbReference type="CDD" id="cd14748">
    <property type="entry name" value="PBP2_UgpB"/>
    <property type="match status" value="1"/>
</dbReference>
<accession>A0A916Z922</accession>
<gene>
    <name evidence="6" type="ORF">GCM10010911_45060</name>
</gene>
<reference evidence="6" key="1">
    <citation type="journal article" date="2014" name="Int. J. Syst. Evol. Microbiol.">
        <title>Complete genome sequence of Corynebacterium casei LMG S-19264T (=DSM 44701T), isolated from a smear-ripened cheese.</title>
        <authorList>
            <consortium name="US DOE Joint Genome Institute (JGI-PGF)"/>
            <person name="Walter F."/>
            <person name="Albersmeier A."/>
            <person name="Kalinowski J."/>
            <person name="Ruckert C."/>
        </authorList>
    </citation>
    <scope>NUCLEOTIDE SEQUENCE</scope>
    <source>
        <strain evidence="6">CGMCC 1.15178</strain>
    </source>
</reference>
<keyword evidence="2" id="KW-0813">Transport</keyword>
<feature type="compositionally biased region" description="Basic and acidic residues" evidence="4">
    <location>
        <begin position="45"/>
        <end position="54"/>
    </location>
</feature>
<proteinExistence type="inferred from homology"/>
<organism evidence="6 7">
    <name type="scientific">Paenibacillus nasutitermitis</name>
    <dbReference type="NCBI Taxonomy" id="1652958"/>
    <lineage>
        <taxon>Bacteria</taxon>
        <taxon>Bacillati</taxon>
        <taxon>Bacillota</taxon>
        <taxon>Bacilli</taxon>
        <taxon>Bacillales</taxon>
        <taxon>Paenibacillaceae</taxon>
        <taxon>Paenibacillus</taxon>
    </lineage>
</organism>
<sequence>MKRSKTALILTIITIFTLLLGACSNNAQNTPPATTGQNTPATNDPKPEAPKEEDTTPVTIQYWHSHNEVQMDILKKMISEFQKENPHITVEEVFQGGYPDLHKKLQAAVAANEVPAVTNVEVASLPNFADSGVFTDLTPFIERDAVDMEDFSSGMLQAYSYNGRQYGFPLIVAVSVMIYNKTLLDSLGVTPPQTWDEIDGFIEKVAVKEGKETKRYAFAVPGWDAWYTDPWMINGGGTVLSEDKKSVGFDQPDGLRWLENLRKWTTDGTVQMGYGPGASSNMRQMFLDEQIAMVHHSSATLKSAYMGNAKFELGVSFLPGDKKRISNIGGAGIVMMDKAPDAQKEAAWKFIKFMTGKEHNVEWAKETGYLPTRKSVVDTEEGKAYFAELPQYKVVFDNFDNVIGRPQHPAYTEINGIYMEAVGKMILEGADPFPLLKSKIKEMNDILQEY</sequence>
<dbReference type="PANTHER" id="PTHR30061">
    <property type="entry name" value="MALTOSE-BINDING PERIPLASMIC PROTEIN"/>
    <property type="match status" value="1"/>
</dbReference>
<feature type="compositionally biased region" description="Polar residues" evidence="4">
    <location>
        <begin position="29"/>
        <end position="42"/>
    </location>
</feature>
<comment type="similarity">
    <text evidence="1">Belongs to the bacterial solute-binding protein 1 family.</text>
</comment>
<evidence type="ECO:0000256" key="4">
    <source>
        <dbReference type="SAM" id="MobiDB-lite"/>
    </source>
</evidence>
<dbReference type="PANTHER" id="PTHR30061:SF50">
    <property type="entry name" value="MALTOSE_MALTODEXTRIN-BINDING PERIPLASMIC PROTEIN"/>
    <property type="match status" value="1"/>
</dbReference>
<dbReference type="SUPFAM" id="SSF53850">
    <property type="entry name" value="Periplasmic binding protein-like II"/>
    <property type="match status" value="1"/>
</dbReference>
<dbReference type="PROSITE" id="PS51257">
    <property type="entry name" value="PROKAR_LIPOPROTEIN"/>
    <property type="match status" value="1"/>
</dbReference>
<feature type="region of interest" description="Disordered" evidence="4">
    <location>
        <begin position="29"/>
        <end position="55"/>
    </location>
</feature>
<evidence type="ECO:0000256" key="3">
    <source>
        <dbReference type="ARBA" id="ARBA00022729"/>
    </source>
</evidence>
<dbReference type="GO" id="GO:1901982">
    <property type="term" value="F:maltose binding"/>
    <property type="evidence" value="ECO:0007669"/>
    <property type="project" value="TreeGrafter"/>
</dbReference>
<evidence type="ECO:0000313" key="7">
    <source>
        <dbReference type="Proteomes" id="UP000612456"/>
    </source>
</evidence>
<protein>
    <submittedName>
        <fullName evidence="6">ABC transporter substrate-binding protein</fullName>
    </submittedName>
</protein>
<dbReference type="GO" id="GO:0015768">
    <property type="term" value="P:maltose transport"/>
    <property type="evidence" value="ECO:0007669"/>
    <property type="project" value="TreeGrafter"/>
</dbReference>
<evidence type="ECO:0000256" key="2">
    <source>
        <dbReference type="ARBA" id="ARBA00022448"/>
    </source>
</evidence>
<keyword evidence="7" id="KW-1185">Reference proteome</keyword>
<evidence type="ECO:0000313" key="6">
    <source>
        <dbReference type="EMBL" id="GGD81933.1"/>
    </source>
</evidence>
<feature type="chain" id="PRO_5036850228" evidence="5">
    <location>
        <begin position="28"/>
        <end position="450"/>
    </location>
</feature>